<feature type="domain" description="FAD-binding FR-type" evidence="1">
    <location>
        <begin position="31"/>
        <end position="153"/>
    </location>
</feature>
<dbReference type="InterPro" id="IPR017938">
    <property type="entry name" value="Riboflavin_synthase-like_b-brl"/>
</dbReference>
<dbReference type="Gene3D" id="3.40.50.80">
    <property type="entry name" value="Nucleotide-binding domain of ferredoxin-NADP reductase (FNR) module"/>
    <property type="match status" value="1"/>
</dbReference>
<comment type="caution">
    <text evidence="2">The sequence shown here is derived from an EMBL/GenBank/DDBJ whole genome shotgun (WGS) entry which is preliminary data.</text>
</comment>
<dbReference type="InterPro" id="IPR039374">
    <property type="entry name" value="SIP_fam"/>
</dbReference>
<dbReference type="Pfam" id="PF08021">
    <property type="entry name" value="FAD_binding_9"/>
    <property type="match status" value="1"/>
</dbReference>
<dbReference type="CDD" id="cd06193">
    <property type="entry name" value="siderophore_interacting"/>
    <property type="match status" value="1"/>
</dbReference>
<protein>
    <submittedName>
        <fullName evidence="2">Siderophore-interacting protein</fullName>
    </submittedName>
</protein>
<dbReference type="RefSeq" id="WP_371966088.1">
    <property type="nucleotide sequence ID" value="NZ_JAXCEJ010000013.1"/>
</dbReference>
<dbReference type="InterPro" id="IPR007037">
    <property type="entry name" value="SIP_rossman_dom"/>
</dbReference>
<dbReference type="EMBL" id="JAXCEH010000013">
    <property type="protein sequence ID" value="MFA1556044.1"/>
    <property type="molecule type" value="Genomic_DNA"/>
</dbReference>
<dbReference type="PANTHER" id="PTHR30157:SF0">
    <property type="entry name" value="NADPH-DEPENDENT FERRIC-CHELATE REDUCTASE"/>
    <property type="match status" value="1"/>
</dbReference>
<dbReference type="InterPro" id="IPR013113">
    <property type="entry name" value="SIP_FAD-bd"/>
</dbReference>
<dbReference type="InterPro" id="IPR039261">
    <property type="entry name" value="FNR_nucleotide-bd"/>
</dbReference>
<reference evidence="2 3" key="1">
    <citation type="submission" date="2023-11" db="EMBL/GenBank/DDBJ databases">
        <title>Actinomadura monticuli sp. nov., isolated from volcanic ash.</title>
        <authorList>
            <person name="Lee S.D."/>
            <person name="Yang H."/>
            <person name="Kim I.S."/>
        </authorList>
    </citation>
    <scope>NUCLEOTIDE SEQUENCE [LARGE SCALE GENOMIC DNA]</scope>
    <source>
        <strain evidence="2 3">DSM 45346</strain>
    </source>
</reference>
<dbReference type="InterPro" id="IPR017927">
    <property type="entry name" value="FAD-bd_FR_type"/>
</dbReference>
<dbReference type="PROSITE" id="PS51384">
    <property type="entry name" value="FAD_FR"/>
    <property type="match status" value="1"/>
</dbReference>
<sequence>MSGVIERHDPRGRVREHHRAGSGIRRIGYPIGVRTVRLLRRAEITPNIVRLTLGGPDLAGFHTYQADDHVKIVFPDPDGTRRVPVANADLSLDWPKPSPRSRKYTIRRYDADALELDLDFVLHPGGLASAWAADARVGEEVTIAGPPGAKAFPHTYDRYVLAVDATALPATARWLEESPPDVSARVVVETGDAADHAYPLADRDGVEVTWLASGGDPSPLADAVKALGAPASRTFLFAAGEAGAIKPLRSWAREHADRMDALFTGYWKRGVAGLED</sequence>
<dbReference type="PANTHER" id="PTHR30157">
    <property type="entry name" value="FERRIC REDUCTASE, NADPH-DEPENDENT"/>
    <property type="match status" value="1"/>
</dbReference>
<evidence type="ECO:0000313" key="3">
    <source>
        <dbReference type="Proteomes" id="UP001569904"/>
    </source>
</evidence>
<dbReference type="Gene3D" id="2.40.30.10">
    <property type="entry name" value="Translation factors"/>
    <property type="match status" value="1"/>
</dbReference>
<evidence type="ECO:0000313" key="2">
    <source>
        <dbReference type="EMBL" id="MFA1556044.1"/>
    </source>
</evidence>
<name>A0ABV4QZP4_9ACTN</name>
<evidence type="ECO:0000259" key="1">
    <source>
        <dbReference type="PROSITE" id="PS51384"/>
    </source>
</evidence>
<proteinExistence type="predicted"/>
<accession>A0ABV4QZP4</accession>
<keyword evidence="3" id="KW-1185">Reference proteome</keyword>
<organism evidence="2 3">
    <name type="scientific">Actinomadura chokoriensis</name>
    <dbReference type="NCBI Taxonomy" id="454156"/>
    <lineage>
        <taxon>Bacteria</taxon>
        <taxon>Bacillati</taxon>
        <taxon>Actinomycetota</taxon>
        <taxon>Actinomycetes</taxon>
        <taxon>Streptosporangiales</taxon>
        <taxon>Thermomonosporaceae</taxon>
        <taxon>Actinomadura</taxon>
    </lineage>
</organism>
<dbReference type="SUPFAM" id="SSF63380">
    <property type="entry name" value="Riboflavin synthase domain-like"/>
    <property type="match status" value="1"/>
</dbReference>
<dbReference type="Proteomes" id="UP001569904">
    <property type="component" value="Unassembled WGS sequence"/>
</dbReference>
<dbReference type="Pfam" id="PF04954">
    <property type="entry name" value="SIP"/>
    <property type="match status" value="1"/>
</dbReference>
<gene>
    <name evidence="2" type="ORF">SM436_20340</name>
</gene>